<sequence>MFASQIPNRKILSFSLFSLVLTILIFNIFFWNNSFAQLGLSPLPATQKVLPSYIIDIPAGAVSSEGALHYVPPKISIPIDTTVAWFNDDPGQVHTVTSGVPNATNSGQVFNSGFMPFGAFYQMTFNTNGDYTYHCTFHPYMTGSIHVGGAAEMGHHFTLTSGADLLPVYRNGNWTIVDWTINQTQNERTLFNFRPLSVAVDRSTPLVYNIKVDNDNNNQTIFNENFQVIGENNLHVEFISNSNMNKTNIYGPDVSDPNTGAYHVERNFEDSNYTIRAQIVSIGNDMVEDNITDEFGLKLVS</sequence>
<dbReference type="Gene3D" id="2.60.40.420">
    <property type="entry name" value="Cupredoxins - blue copper proteins"/>
    <property type="match status" value="1"/>
</dbReference>
<dbReference type="GO" id="GO:0009055">
    <property type="term" value="F:electron transfer activity"/>
    <property type="evidence" value="ECO:0007669"/>
    <property type="project" value="InterPro"/>
</dbReference>
<reference evidence="6" key="1">
    <citation type="submission" date="2015-10" db="EMBL/GenBank/DDBJ databases">
        <title>Niche specialization of a soil ammonia-oxidizing archaeon, Candidatus Nitrosocosmicus oleophilus.</title>
        <authorList>
            <person name="Jung M.-Y."/>
            <person name="Rhee S.-K."/>
        </authorList>
    </citation>
    <scope>NUCLEOTIDE SEQUENCE [LARGE SCALE GENOMIC DNA]</scope>
    <source>
        <strain evidence="6">MY3</strain>
    </source>
</reference>
<feature type="domain" description="Blue (type 1) copper" evidence="4">
    <location>
        <begin position="63"/>
        <end position="147"/>
    </location>
</feature>
<keyword evidence="3" id="KW-0812">Transmembrane</keyword>
<accession>A0A654M263</accession>
<evidence type="ECO:0000313" key="6">
    <source>
        <dbReference type="Proteomes" id="UP000058925"/>
    </source>
</evidence>
<dbReference type="Proteomes" id="UP000058925">
    <property type="component" value="Chromosome"/>
</dbReference>
<keyword evidence="1" id="KW-0479">Metal-binding</keyword>
<proteinExistence type="predicted"/>
<dbReference type="PANTHER" id="PTHR36507">
    <property type="entry name" value="BLL1555 PROTEIN"/>
    <property type="match status" value="1"/>
</dbReference>
<dbReference type="GO" id="GO:0005507">
    <property type="term" value="F:copper ion binding"/>
    <property type="evidence" value="ECO:0007669"/>
    <property type="project" value="InterPro"/>
</dbReference>
<evidence type="ECO:0000313" key="5">
    <source>
        <dbReference type="EMBL" id="ALI37080.1"/>
    </source>
</evidence>
<organism evidence="5 6">
    <name type="scientific">Candidatus Nitrosocosmicus oleophilus</name>
    <dbReference type="NCBI Taxonomy" id="1353260"/>
    <lineage>
        <taxon>Archaea</taxon>
        <taxon>Nitrososphaerota</taxon>
        <taxon>Nitrososphaeria</taxon>
        <taxon>Nitrososphaerales</taxon>
        <taxon>Nitrososphaeraceae</taxon>
        <taxon>Candidatus Nitrosocosmicus</taxon>
    </lineage>
</organism>
<keyword evidence="6" id="KW-1185">Reference proteome</keyword>
<keyword evidence="3" id="KW-1133">Transmembrane helix</keyword>
<dbReference type="Pfam" id="PF00127">
    <property type="entry name" value="Copper-bind"/>
    <property type="match status" value="1"/>
</dbReference>
<dbReference type="InterPro" id="IPR052721">
    <property type="entry name" value="ET_Amicyanin"/>
</dbReference>
<feature type="transmembrane region" description="Helical" evidence="3">
    <location>
        <begin position="12"/>
        <end position="31"/>
    </location>
</feature>
<gene>
    <name evidence="5" type="primary">mauC_4</name>
    <name evidence="5" type="ORF">NMY3_02891</name>
</gene>
<evidence type="ECO:0000256" key="3">
    <source>
        <dbReference type="SAM" id="Phobius"/>
    </source>
</evidence>
<evidence type="ECO:0000256" key="2">
    <source>
        <dbReference type="ARBA" id="ARBA00023008"/>
    </source>
</evidence>
<dbReference type="AlphaFoldDB" id="A0A654M263"/>
<evidence type="ECO:0000256" key="1">
    <source>
        <dbReference type="ARBA" id="ARBA00022723"/>
    </source>
</evidence>
<dbReference type="InterPro" id="IPR008972">
    <property type="entry name" value="Cupredoxin"/>
</dbReference>
<dbReference type="RefSeq" id="WP_231100060.1">
    <property type="nucleotide sequence ID" value="NZ_CP012850.1"/>
</dbReference>
<dbReference type="SUPFAM" id="SSF49503">
    <property type="entry name" value="Cupredoxins"/>
    <property type="match status" value="1"/>
</dbReference>
<dbReference type="KEGG" id="taa:NMY3_02891"/>
<dbReference type="GeneID" id="60422775"/>
<dbReference type="InterPro" id="IPR000923">
    <property type="entry name" value="BlueCu_1"/>
</dbReference>
<protein>
    <submittedName>
        <fullName evidence="5">Amicyanin</fullName>
    </submittedName>
</protein>
<name>A0A654M263_9ARCH</name>
<keyword evidence="3" id="KW-0472">Membrane</keyword>
<keyword evidence="2" id="KW-0186">Copper</keyword>
<evidence type="ECO:0000259" key="4">
    <source>
        <dbReference type="Pfam" id="PF00127"/>
    </source>
</evidence>
<dbReference type="PANTHER" id="PTHR36507:SF1">
    <property type="entry name" value="BLL1555 PROTEIN"/>
    <property type="match status" value="1"/>
</dbReference>
<dbReference type="EMBL" id="CP012850">
    <property type="protein sequence ID" value="ALI37080.1"/>
    <property type="molecule type" value="Genomic_DNA"/>
</dbReference>